<evidence type="ECO:0000256" key="1">
    <source>
        <dbReference type="SAM" id="MobiDB-lite"/>
    </source>
</evidence>
<feature type="compositionally biased region" description="Basic and acidic residues" evidence="1">
    <location>
        <begin position="106"/>
        <end position="151"/>
    </location>
</feature>
<gene>
    <name evidence="2" type="ORF">HGRIS_013398</name>
</gene>
<comment type="caution">
    <text evidence="2">The sequence shown here is derived from an EMBL/GenBank/DDBJ whole genome shotgun (WGS) entry which is preliminary data.</text>
</comment>
<accession>A0ABR3IVE2</accession>
<reference evidence="3" key="1">
    <citation type="submission" date="2024-06" db="EMBL/GenBank/DDBJ databases">
        <title>Multi-omics analyses provide insights into the biosynthesis of the anticancer antibiotic pleurotin in Hohenbuehelia grisea.</title>
        <authorList>
            <person name="Weaver J.A."/>
            <person name="Alberti F."/>
        </authorList>
    </citation>
    <scope>NUCLEOTIDE SEQUENCE [LARGE SCALE GENOMIC DNA]</scope>
    <source>
        <strain evidence="3">T-177</strain>
    </source>
</reference>
<evidence type="ECO:0000313" key="3">
    <source>
        <dbReference type="Proteomes" id="UP001556367"/>
    </source>
</evidence>
<sequence length="394" mass="44572">MKLGSSACALVDVNECKWTRYLPLLACEYPVWLYWGEWKPGARWNPPKDSHLQSYCPTLRDIESFLQTSDSSPSPNWAVPPPTSGLRDIAHAPALPDPITHQIPGESRDQFFARQKTRNDRIAAKEDRRAREDRVERESYAATHRDPDRKGPTVFVWEKNSDGTEIRVPVPRSNVSFVWKNFADTQRRFNGFRNEWGLCLDFDCGAVRPTDDFDDDCDDNIRGSVADIPNQHVGSPIKPTSHRPSAVGDGSQVVHHRDYAPPSSEAPAIIPLADFVLTCFGYVELGQDPPDSTEESVREIAVLKRVLLRSTSSVSEKWLKGVHPFLCALWNVPPSLTLASDLRDDSPSPLVNHDDIRNHNIRQVFLRSHNDVIPFFDLRCDGQVDWTIAVESRQ</sequence>
<proteinExistence type="predicted"/>
<protein>
    <submittedName>
        <fullName evidence="2">Uncharacterized protein</fullName>
    </submittedName>
</protein>
<feature type="region of interest" description="Disordered" evidence="1">
    <location>
        <begin position="225"/>
        <end position="250"/>
    </location>
</feature>
<keyword evidence="3" id="KW-1185">Reference proteome</keyword>
<dbReference type="EMBL" id="JASNQZ010000015">
    <property type="protein sequence ID" value="KAL0947277.1"/>
    <property type="molecule type" value="Genomic_DNA"/>
</dbReference>
<evidence type="ECO:0000313" key="2">
    <source>
        <dbReference type="EMBL" id="KAL0947277.1"/>
    </source>
</evidence>
<dbReference type="Proteomes" id="UP001556367">
    <property type="component" value="Unassembled WGS sequence"/>
</dbReference>
<feature type="region of interest" description="Disordered" evidence="1">
    <location>
        <begin position="95"/>
        <end position="153"/>
    </location>
</feature>
<organism evidence="2 3">
    <name type="scientific">Hohenbuehelia grisea</name>
    <dbReference type="NCBI Taxonomy" id="104357"/>
    <lineage>
        <taxon>Eukaryota</taxon>
        <taxon>Fungi</taxon>
        <taxon>Dikarya</taxon>
        <taxon>Basidiomycota</taxon>
        <taxon>Agaricomycotina</taxon>
        <taxon>Agaricomycetes</taxon>
        <taxon>Agaricomycetidae</taxon>
        <taxon>Agaricales</taxon>
        <taxon>Pleurotineae</taxon>
        <taxon>Pleurotaceae</taxon>
        <taxon>Hohenbuehelia</taxon>
    </lineage>
</organism>
<name>A0ABR3IVE2_9AGAR</name>